<proteinExistence type="predicted"/>
<evidence type="ECO:0000313" key="1">
    <source>
        <dbReference type="EMBL" id="UOQ69958.1"/>
    </source>
</evidence>
<organism evidence="1 2">
    <name type="scientific">Hymenobacter volaticus</name>
    <dbReference type="NCBI Taxonomy" id="2932254"/>
    <lineage>
        <taxon>Bacteria</taxon>
        <taxon>Pseudomonadati</taxon>
        <taxon>Bacteroidota</taxon>
        <taxon>Cytophagia</taxon>
        <taxon>Cytophagales</taxon>
        <taxon>Hymenobacteraceae</taxon>
        <taxon>Hymenobacter</taxon>
    </lineage>
</organism>
<sequence length="184" mass="21411">MNGFNIYPIDTATSPVPANCHDLYSIYLLTGPRQLHRADQKIVQARTYLCFGAPQGVGTPEALATGQTGYCCLFTKAFVNECEYAQNFKAVPRTLLDHQGTRSYLLPEEQATYLTTLFKKMLLEQQTTYLFKWELVRSYLQLVFHEAMRLQPLAPKFYFRYYFRPQGVERVVESSWRSRRLGKR</sequence>
<dbReference type="Proteomes" id="UP000830401">
    <property type="component" value="Plasmid unnamed9"/>
</dbReference>
<reference evidence="1" key="1">
    <citation type="submission" date="2022-04" db="EMBL/GenBank/DDBJ databases">
        <title>Hymenobacter sp. isolated from the air.</title>
        <authorList>
            <person name="Won M."/>
            <person name="Lee C.-M."/>
            <person name="Woen H.-Y."/>
            <person name="Kwon S.-W."/>
        </authorList>
    </citation>
    <scope>NUCLEOTIDE SEQUENCE</scope>
    <source>
        <strain evidence="1">5420S-77</strain>
        <plasmid evidence="1">unnamed9</plasmid>
    </source>
</reference>
<name>A0ABY4GG59_9BACT</name>
<keyword evidence="2" id="KW-1185">Reference proteome</keyword>
<protein>
    <submittedName>
        <fullName evidence="1">Uncharacterized protein</fullName>
    </submittedName>
</protein>
<accession>A0ABY4GG59</accession>
<keyword evidence="1" id="KW-0614">Plasmid</keyword>
<dbReference type="EMBL" id="CP095070">
    <property type="protein sequence ID" value="UOQ69958.1"/>
    <property type="molecule type" value="Genomic_DNA"/>
</dbReference>
<dbReference type="RefSeq" id="WP_245127807.1">
    <property type="nucleotide sequence ID" value="NZ_CP095070.1"/>
</dbReference>
<gene>
    <name evidence="1" type="ORF">MUN86_30715</name>
</gene>
<evidence type="ECO:0000313" key="2">
    <source>
        <dbReference type="Proteomes" id="UP000830401"/>
    </source>
</evidence>
<geneLocation type="plasmid" evidence="1 2">
    <name>unnamed9</name>
</geneLocation>